<sequence>MAELSERPMTPLPYQKIAVLVMVFLGDSLCMSVVLPFVPFMVKTYLGLPPDQDYLVGYYAGAVAGAYIAGQLCTAPLWGALSDRVGRRPVMLACLFLSAACLLAFGAAPDLRFALVARFAHGLCSGNVVVAKSMMADLTDETNEADAFVYVGATFGAGAMLGPLIGGALCEPATKYAGLPLMALWAERPYLLPCAVVAAVTLLDLAAAAVLLEESKPETPDAPADGVSDAAADAGVRELLRDPGSPFRAVCASFVLFGLCFMAFQEVFPVFGRAPVAEGGLGLDSTSVGVLQAAAGAATLAGVVAVYPPLARRVGVPGAYACALLTCAAAAYPAPPLLAYASAGDTPWLALAAANGAVSLATEVSFTSLNLMLKRSAPPNLVGAAIGAGSSLGMLGLAFGPVFGGSLFAASSDPAARLPPALAQGRLFFLAISLVALANAGLVANLPSWPAEPGAVWRRAGGGYAKVDANDAA</sequence>
<dbReference type="RefSeq" id="XP_009035499.1">
    <property type="nucleotide sequence ID" value="XM_009037251.1"/>
</dbReference>
<reference evidence="8 9" key="1">
    <citation type="journal article" date="2011" name="Proc. Natl. Acad. Sci. U.S.A.">
        <title>Niche of harmful alga Aureococcus anophagefferens revealed through ecogenomics.</title>
        <authorList>
            <person name="Gobler C.J."/>
            <person name="Berry D.L."/>
            <person name="Dyhrman S.T."/>
            <person name="Wilhelm S.W."/>
            <person name="Salamov A."/>
            <person name="Lobanov A.V."/>
            <person name="Zhang Y."/>
            <person name="Collier J.L."/>
            <person name="Wurch L.L."/>
            <person name="Kustka A.B."/>
            <person name="Dill B.D."/>
            <person name="Shah M."/>
            <person name="VerBerkmoes N.C."/>
            <person name="Kuo A."/>
            <person name="Terry A."/>
            <person name="Pangilinan J."/>
            <person name="Lindquist E.A."/>
            <person name="Lucas S."/>
            <person name="Paulsen I.T."/>
            <person name="Hattenrath-Lehmann T.K."/>
            <person name="Talmage S.C."/>
            <person name="Walker E.A."/>
            <person name="Koch F."/>
            <person name="Burson A.M."/>
            <person name="Marcoval M.A."/>
            <person name="Tang Y.Z."/>
            <person name="Lecleir G.R."/>
            <person name="Coyne K.J."/>
            <person name="Berg G.M."/>
            <person name="Bertrand E.M."/>
            <person name="Saito M.A."/>
            <person name="Gladyshev V.N."/>
            <person name="Grigoriev I.V."/>
        </authorList>
    </citation>
    <scope>NUCLEOTIDE SEQUENCE [LARGE SCALE GENOMIC DNA]</scope>
    <source>
        <strain evidence="9">CCMP 1984</strain>
    </source>
</reference>
<keyword evidence="3 6" id="KW-0812">Transmembrane</keyword>
<dbReference type="PANTHER" id="PTHR23504">
    <property type="entry name" value="MAJOR FACILITATOR SUPERFAMILY DOMAIN-CONTAINING PROTEIN 10"/>
    <property type="match status" value="1"/>
</dbReference>
<evidence type="ECO:0000256" key="6">
    <source>
        <dbReference type="SAM" id="Phobius"/>
    </source>
</evidence>
<evidence type="ECO:0000256" key="1">
    <source>
        <dbReference type="ARBA" id="ARBA00004141"/>
    </source>
</evidence>
<dbReference type="Proteomes" id="UP000002729">
    <property type="component" value="Unassembled WGS sequence"/>
</dbReference>
<feature type="domain" description="Major facilitator superfamily (MFS) profile" evidence="7">
    <location>
        <begin position="16"/>
        <end position="450"/>
    </location>
</feature>
<dbReference type="GO" id="GO:0022857">
    <property type="term" value="F:transmembrane transporter activity"/>
    <property type="evidence" value="ECO:0007669"/>
    <property type="project" value="InterPro"/>
</dbReference>
<keyword evidence="4 6" id="KW-1133">Transmembrane helix</keyword>
<evidence type="ECO:0000256" key="5">
    <source>
        <dbReference type="ARBA" id="ARBA00023136"/>
    </source>
</evidence>
<dbReference type="KEGG" id="aaf:AURANDRAFT_63020"/>
<dbReference type="GeneID" id="20224145"/>
<dbReference type="OMA" id="VIMDMAY"/>
<feature type="transmembrane region" description="Helical" evidence="6">
    <location>
        <begin position="189"/>
        <end position="212"/>
    </location>
</feature>
<gene>
    <name evidence="8" type="ORF">AURANDRAFT_63020</name>
</gene>
<feature type="transmembrane region" description="Helical" evidence="6">
    <location>
        <begin position="348"/>
        <end position="369"/>
    </location>
</feature>
<accession>F0Y543</accession>
<keyword evidence="9" id="KW-1185">Reference proteome</keyword>
<dbReference type="CDD" id="cd17330">
    <property type="entry name" value="MFS_SLC46_TetA_like"/>
    <property type="match status" value="1"/>
</dbReference>
<feature type="transmembrane region" description="Helical" evidence="6">
    <location>
        <begin position="90"/>
        <end position="109"/>
    </location>
</feature>
<name>F0Y543_AURAN</name>
<feature type="transmembrane region" description="Helical" evidence="6">
    <location>
        <begin position="427"/>
        <end position="449"/>
    </location>
</feature>
<dbReference type="PANTHER" id="PTHR23504:SF117">
    <property type="entry name" value="MAJOR FACILITATOR SUPERFAMILY PROTEIN"/>
    <property type="match status" value="1"/>
</dbReference>
<dbReference type="InterPro" id="IPR020846">
    <property type="entry name" value="MFS_dom"/>
</dbReference>
<feature type="transmembrane region" description="Helical" evidence="6">
    <location>
        <begin position="381"/>
        <end position="407"/>
    </location>
</feature>
<evidence type="ECO:0000256" key="2">
    <source>
        <dbReference type="ARBA" id="ARBA00022448"/>
    </source>
</evidence>
<proteinExistence type="predicted"/>
<dbReference type="SUPFAM" id="SSF103473">
    <property type="entry name" value="MFS general substrate transporter"/>
    <property type="match status" value="1"/>
</dbReference>
<dbReference type="PRINTS" id="PR01035">
    <property type="entry name" value="TCRTETA"/>
</dbReference>
<evidence type="ECO:0000256" key="3">
    <source>
        <dbReference type="ARBA" id="ARBA00022692"/>
    </source>
</evidence>
<dbReference type="PROSITE" id="PS50850">
    <property type="entry name" value="MFS"/>
    <property type="match status" value="1"/>
</dbReference>
<dbReference type="InParanoid" id="F0Y543"/>
<dbReference type="Pfam" id="PF07690">
    <property type="entry name" value="MFS_1"/>
    <property type="match status" value="1"/>
</dbReference>
<protein>
    <recommendedName>
        <fullName evidence="7">Major facilitator superfamily (MFS) profile domain-containing protein</fullName>
    </recommendedName>
</protein>
<dbReference type="GO" id="GO:0016020">
    <property type="term" value="C:membrane"/>
    <property type="evidence" value="ECO:0007669"/>
    <property type="project" value="UniProtKB-SubCell"/>
</dbReference>
<dbReference type="OrthoDB" id="10262656at2759"/>
<feature type="transmembrane region" description="Helical" evidence="6">
    <location>
        <begin position="17"/>
        <end position="38"/>
    </location>
</feature>
<feature type="transmembrane region" description="Helical" evidence="6">
    <location>
        <begin position="147"/>
        <end position="169"/>
    </location>
</feature>
<dbReference type="Gene3D" id="1.20.1250.20">
    <property type="entry name" value="MFS general substrate transporter like domains"/>
    <property type="match status" value="1"/>
</dbReference>
<dbReference type="InterPro" id="IPR036259">
    <property type="entry name" value="MFS_trans_sf"/>
</dbReference>
<feature type="transmembrane region" description="Helical" evidence="6">
    <location>
        <begin position="288"/>
        <end position="307"/>
    </location>
</feature>
<keyword evidence="5 6" id="KW-0472">Membrane</keyword>
<keyword evidence="2" id="KW-0813">Transport</keyword>
<dbReference type="InterPro" id="IPR011701">
    <property type="entry name" value="MFS"/>
</dbReference>
<dbReference type="eggNOG" id="KOG2615">
    <property type="taxonomic scope" value="Eukaryota"/>
</dbReference>
<feature type="transmembrane region" description="Helical" evidence="6">
    <location>
        <begin position="58"/>
        <end position="78"/>
    </location>
</feature>
<evidence type="ECO:0000256" key="4">
    <source>
        <dbReference type="ARBA" id="ARBA00022989"/>
    </source>
</evidence>
<dbReference type="InterPro" id="IPR001958">
    <property type="entry name" value="Tet-R_TetA/multi-R_MdtG-like"/>
</dbReference>
<dbReference type="AlphaFoldDB" id="F0Y543"/>
<evidence type="ECO:0000259" key="7">
    <source>
        <dbReference type="PROSITE" id="PS50850"/>
    </source>
</evidence>
<comment type="subcellular location">
    <subcellularLocation>
        <location evidence="1">Membrane</location>
        <topology evidence="1">Multi-pass membrane protein</topology>
    </subcellularLocation>
</comment>
<evidence type="ECO:0000313" key="9">
    <source>
        <dbReference type="Proteomes" id="UP000002729"/>
    </source>
</evidence>
<feature type="transmembrane region" description="Helical" evidence="6">
    <location>
        <begin position="319"/>
        <end position="342"/>
    </location>
</feature>
<organism evidence="9">
    <name type="scientific">Aureococcus anophagefferens</name>
    <name type="common">Harmful bloom alga</name>
    <dbReference type="NCBI Taxonomy" id="44056"/>
    <lineage>
        <taxon>Eukaryota</taxon>
        <taxon>Sar</taxon>
        <taxon>Stramenopiles</taxon>
        <taxon>Ochrophyta</taxon>
        <taxon>Pelagophyceae</taxon>
        <taxon>Pelagomonadales</taxon>
        <taxon>Pelagomonadaceae</taxon>
        <taxon>Aureococcus</taxon>
    </lineage>
</organism>
<evidence type="ECO:0000313" key="8">
    <source>
        <dbReference type="EMBL" id="EGB09429.1"/>
    </source>
</evidence>
<dbReference type="EMBL" id="GL833125">
    <property type="protein sequence ID" value="EGB09429.1"/>
    <property type="molecule type" value="Genomic_DNA"/>
</dbReference>